<dbReference type="PROSITE" id="PS50404">
    <property type="entry name" value="GST_NTER"/>
    <property type="match status" value="1"/>
</dbReference>
<dbReference type="InterPro" id="IPR036249">
    <property type="entry name" value="Thioredoxin-like_sf"/>
</dbReference>
<dbReference type="SFLD" id="SFLDG00358">
    <property type="entry name" value="Main_(cytGST)"/>
    <property type="match status" value="1"/>
</dbReference>
<dbReference type="CDD" id="cd03046">
    <property type="entry name" value="GST_N_GTT1_like"/>
    <property type="match status" value="1"/>
</dbReference>
<dbReference type="InterPro" id="IPR040079">
    <property type="entry name" value="Glutathione_S-Trfase"/>
</dbReference>
<comment type="caution">
    <text evidence="2">The sequence shown here is derived from an EMBL/GenBank/DDBJ whole genome shotgun (WGS) entry which is preliminary data.</text>
</comment>
<dbReference type="SUPFAM" id="SSF47616">
    <property type="entry name" value="GST C-terminal domain-like"/>
    <property type="match status" value="1"/>
</dbReference>
<dbReference type="GO" id="GO:0016740">
    <property type="term" value="F:transferase activity"/>
    <property type="evidence" value="ECO:0007669"/>
    <property type="project" value="UniProtKB-KW"/>
</dbReference>
<proteinExistence type="predicted"/>
<dbReference type="InterPro" id="IPR004045">
    <property type="entry name" value="Glutathione_S-Trfase_N"/>
</dbReference>
<dbReference type="PANTHER" id="PTHR44051:SF21">
    <property type="entry name" value="GLUTATHIONE S-TRANSFERASE FAMILY PROTEIN"/>
    <property type="match status" value="1"/>
</dbReference>
<dbReference type="EMBL" id="PDNV01000002">
    <property type="protein sequence ID" value="PLC55333.1"/>
    <property type="molecule type" value="Genomic_DNA"/>
</dbReference>
<reference evidence="2 3" key="1">
    <citation type="submission" date="2017-10" db="EMBL/GenBank/DDBJ databases">
        <title>Two draft genome sequences of Pusillimonas sp. strains isolated from a nitrate- and radionuclide-contaminated groundwater in Russia.</title>
        <authorList>
            <person name="Grouzdev D.S."/>
            <person name="Tourova T.P."/>
            <person name="Goeva M.A."/>
            <person name="Babich T.L."/>
            <person name="Sokolova D.S."/>
            <person name="Abdullin R."/>
            <person name="Poltaraus A.B."/>
            <person name="Toshchakov S.V."/>
            <person name="Nazina T.N."/>
        </authorList>
    </citation>
    <scope>NUCLEOTIDE SEQUENCE [LARGE SCALE GENOMIC DNA]</scope>
    <source>
        <strain evidence="2 3">JR1/69-2-13</strain>
    </source>
</reference>
<dbReference type="Gene3D" id="3.40.30.10">
    <property type="entry name" value="Glutaredoxin"/>
    <property type="match status" value="1"/>
</dbReference>
<gene>
    <name evidence="2" type="ORF">CR155_03790</name>
</gene>
<dbReference type="AlphaFoldDB" id="A0A2N4UJY3"/>
<evidence type="ECO:0000313" key="2">
    <source>
        <dbReference type="EMBL" id="PLC55333.1"/>
    </source>
</evidence>
<evidence type="ECO:0000313" key="3">
    <source>
        <dbReference type="Proteomes" id="UP000234328"/>
    </source>
</evidence>
<sequence>MILLYHCVSARSFRPLWTLEECGIPYELKMLPFPPRYAAREYLQINSLGTVPALFDDQVRMTESAAMCQYIAALYGPASMDVKPDEACFGAYLNWLHFGEATLTFPQTIVLRYGRFETPERRNPQVEADYRRWFLARLRAVDAVLSEHEFLCADRFTAADISVGYALMLAEFLDMEPEFPATVREYWRRLKNRDGYRMALDSQYRAAVEQKVSVVPAPLTTP</sequence>
<dbReference type="Pfam" id="PF13409">
    <property type="entry name" value="GST_N_2"/>
    <property type="match status" value="1"/>
</dbReference>
<dbReference type="SUPFAM" id="SSF52833">
    <property type="entry name" value="Thioredoxin-like"/>
    <property type="match status" value="1"/>
</dbReference>
<name>A0A2N4UJY3_9BURK</name>
<dbReference type="PANTHER" id="PTHR44051">
    <property type="entry name" value="GLUTATHIONE S-TRANSFERASE-RELATED"/>
    <property type="match status" value="1"/>
</dbReference>
<keyword evidence="2" id="KW-0808">Transferase</keyword>
<dbReference type="SFLD" id="SFLDG01150">
    <property type="entry name" value="Main.1:_Beta-like"/>
    <property type="match status" value="1"/>
</dbReference>
<organism evidence="2 3">
    <name type="scientific">Pollutimonas nitritireducens</name>
    <dbReference type="NCBI Taxonomy" id="2045209"/>
    <lineage>
        <taxon>Bacteria</taxon>
        <taxon>Pseudomonadati</taxon>
        <taxon>Pseudomonadota</taxon>
        <taxon>Betaproteobacteria</taxon>
        <taxon>Burkholderiales</taxon>
        <taxon>Alcaligenaceae</taxon>
        <taxon>Pollutimonas</taxon>
    </lineage>
</organism>
<feature type="domain" description="GST N-terminal" evidence="1">
    <location>
        <begin position="1"/>
        <end position="79"/>
    </location>
</feature>
<dbReference type="Proteomes" id="UP000234328">
    <property type="component" value="Unassembled WGS sequence"/>
</dbReference>
<keyword evidence="3" id="KW-1185">Reference proteome</keyword>
<accession>A0A2N4UJY3</accession>
<dbReference type="InterPro" id="IPR036282">
    <property type="entry name" value="Glutathione-S-Trfase_C_sf"/>
</dbReference>
<evidence type="ECO:0000259" key="1">
    <source>
        <dbReference type="PROSITE" id="PS50404"/>
    </source>
</evidence>
<dbReference type="SFLD" id="SFLDS00019">
    <property type="entry name" value="Glutathione_Transferase_(cytos"/>
    <property type="match status" value="1"/>
</dbReference>
<protein>
    <submittedName>
        <fullName evidence="2">Glutathione S-transferase</fullName>
    </submittedName>
</protein>
<dbReference type="RefSeq" id="WP_102068658.1">
    <property type="nucleotide sequence ID" value="NZ_PDNV01000002.1"/>
</dbReference>
<dbReference type="OrthoDB" id="3828095at2"/>
<dbReference type="Gene3D" id="1.20.1050.10">
    <property type="match status" value="1"/>
</dbReference>